<dbReference type="Proteomes" id="UP000275027">
    <property type="component" value="Unassembled WGS sequence"/>
</dbReference>
<organism evidence="3 5">
    <name type="scientific">Flavobacterium lindanitolerans</name>
    <dbReference type="NCBI Taxonomy" id="428988"/>
    <lineage>
        <taxon>Bacteria</taxon>
        <taxon>Pseudomonadati</taxon>
        <taxon>Bacteroidota</taxon>
        <taxon>Flavobacteriia</taxon>
        <taxon>Flavobacteriales</taxon>
        <taxon>Flavobacteriaceae</taxon>
        <taxon>Flavobacterium</taxon>
    </lineage>
</organism>
<comment type="caution">
    <text evidence="3">The sequence shown here is derived from an EMBL/GenBank/DDBJ whole genome shotgun (WGS) entry which is preliminary data.</text>
</comment>
<dbReference type="EMBL" id="RCCB01000010">
    <property type="protein sequence ID" value="RLJ35934.1"/>
    <property type="molecule type" value="Genomic_DNA"/>
</dbReference>
<dbReference type="PANTHER" id="PTHR30272:SF1">
    <property type="entry name" value="3-HYDROXYACYL-[ACYL-CARRIER-PROTEIN] DEHYDRATASE"/>
    <property type="match status" value="1"/>
</dbReference>
<dbReference type="InterPro" id="IPR013114">
    <property type="entry name" value="FabA_FabZ"/>
</dbReference>
<name>A0A497VAI6_9FLAO</name>
<dbReference type="Pfam" id="PF22817">
    <property type="entry name" value="ApeP-like"/>
    <property type="match status" value="1"/>
</dbReference>
<dbReference type="GO" id="GO:0016829">
    <property type="term" value="F:lyase activity"/>
    <property type="evidence" value="ECO:0007669"/>
    <property type="project" value="UniProtKB-KW"/>
</dbReference>
<dbReference type="AlphaFoldDB" id="A0A497VAI6"/>
<dbReference type="SUPFAM" id="SSF54637">
    <property type="entry name" value="Thioesterase/thiol ester dehydrase-isomerase"/>
    <property type="match status" value="1"/>
</dbReference>
<proteinExistence type="predicted"/>
<accession>A0A497VAI6</accession>
<keyword evidence="1" id="KW-0456">Lyase</keyword>
<dbReference type="EMBL" id="PJND01000007">
    <property type="protein sequence ID" value="PKW28561.1"/>
    <property type="molecule type" value="Genomic_DNA"/>
</dbReference>
<dbReference type="Proteomes" id="UP000233767">
    <property type="component" value="Unassembled WGS sequence"/>
</dbReference>
<evidence type="ECO:0000256" key="1">
    <source>
        <dbReference type="ARBA" id="ARBA00023239"/>
    </source>
</evidence>
<evidence type="ECO:0000313" key="2">
    <source>
        <dbReference type="EMBL" id="PKW28561.1"/>
    </source>
</evidence>
<dbReference type="Gene3D" id="3.10.129.10">
    <property type="entry name" value="Hotdog Thioesterase"/>
    <property type="match status" value="1"/>
</dbReference>
<dbReference type="CDD" id="cd01288">
    <property type="entry name" value="FabZ"/>
    <property type="match status" value="1"/>
</dbReference>
<evidence type="ECO:0000313" key="3">
    <source>
        <dbReference type="EMBL" id="RLJ35934.1"/>
    </source>
</evidence>
<sequence>MSKDIENLIPHRAPFLFVDEIISVDKEQIIGVKKFDDTNFILKGNFPEFNYVPGTILLESMAQCGGAGVRLLGVTNGIFALAYIETAEFLKGVLFGEQVKFVIRNLRLSEKIIKQSGKAYVGDDIVMEGSWMSMRIEEAI</sequence>
<dbReference type="PANTHER" id="PTHR30272">
    <property type="entry name" value="3-HYDROXYACYL-[ACYL-CARRIER-PROTEIN] DEHYDRATASE"/>
    <property type="match status" value="1"/>
</dbReference>
<protein>
    <submittedName>
        <fullName evidence="3">3-hydroxyacyl-[acyl-carrier-protein] dehydratase</fullName>
    </submittedName>
</protein>
<dbReference type="InterPro" id="IPR029069">
    <property type="entry name" value="HotDog_dom_sf"/>
</dbReference>
<reference evidence="2 4" key="1">
    <citation type="submission" date="2017-12" db="EMBL/GenBank/DDBJ databases">
        <title>Genomic Encyclopedia of Type Strains, Phase III (KMG-III): the genomes of soil and plant-associated and newly described type strains.</title>
        <authorList>
            <person name="Whitman W."/>
        </authorList>
    </citation>
    <scope>NUCLEOTIDE SEQUENCE [LARGE SCALE GENOMIC DNA]</scope>
    <source>
        <strain evidence="2 4">IP-10</strain>
    </source>
</reference>
<evidence type="ECO:0000313" key="4">
    <source>
        <dbReference type="Proteomes" id="UP000233767"/>
    </source>
</evidence>
<dbReference type="InterPro" id="IPR016776">
    <property type="entry name" value="ApeP-like_dehydratase"/>
</dbReference>
<keyword evidence="4" id="KW-1185">Reference proteome</keyword>
<gene>
    <name evidence="2" type="ORF">B0G92_0183</name>
    <name evidence="3" type="ORF">CLV50_1321</name>
</gene>
<reference evidence="3 5" key="2">
    <citation type="submission" date="2018-10" db="EMBL/GenBank/DDBJ databases">
        <title>Genomic Encyclopedia of Archaeal and Bacterial Type Strains, Phase II (KMG-II): from individual species to whole genera.</title>
        <authorList>
            <person name="Goeker M."/>
        </authorList>
    </citation>
    <scope>NUCLEOTIDE SEQUENCE [LARGE SCALE GENOMIC DNA]</scope>
    <source>
        <strain evidence="3 5">DSM 21886</strain>
    </source>
</reference>
<dbReference type="RefSeq" id="WP_101470760.1">
    <property type="nucleotide sequence ID" value="NZ_PJND01000007.1"/>
</dbReference>
<evidence type="ECO:0000313" key="5">
    <source>
        <dbReference type="Proteomes" id="UP000275027"/>
    </source>
</evidence>